<keyword evidence="19" id="KW-1185">Reference proteome</keyword>
<evidence type="ECO:0000256" key="15">
    <source>
        <dbReference type="HAMAP-Rule" id="MF_00079"/>
    </source>
</evidence>
<dbReference type="OrthoDB" id="9801867at2"/>
<keyword evidence="15" id="KW-0460">Magnesium</keyword>
<reference evidence="18 19" key="1">
    <citation type="submission" date="2017-03" db="EMBL/GenBank/DDBJ databases">
        <title>Draft genome sequence of Streptomyces scabrisporus NF3, endophyte isolated from Amphipterygium adstringens.</title>
        <authorList>
            <person name="Vazquez M."/>
            <person name="Ceapa C.D."/>
            <person name="Rodriguez Luna D."/>
            <person name="Sanchez Esquivel S."/>
        </authorList>
    </citation>
    <scope>NUCLEOTIDE SEQUENCE [LARGE SCALE GENOMIC DNA]</scope>
    <source>
        <strain evidence="18 19">NF3</strain>
    </source>
</reference>
<dbReference type="eggNOG" id="COG0040">
    <property type="taxonomic scope" value="Bacteria"/>
</dbReference>
<gene>
    <name evidence="15" type="primary">hisG</name>
    <name evidence="18" type="ORF">B4N89_02630</name>
</gene>
<keyword evidence="15" id="KW-0479">Metal-binding</keyword>
<keyword evidence="10 15" id="KW-0808">Transferase</keyword>
<proteinExistence type="inferred from homology"/>
<keyword evidence="12 15" id="KW-0067">ATP-binding</keyword>
<dbReference type="EMBL" id="MWQN01000001">
    <property type="protein sequence ID" value="OPC79992.1"/>
    <property type="molecule type" value="Genomic_DNA"/>
</dbReference>
<dbReference type="Gene3D" id="3.30.70.120">
    <property type="match status" value="1"/>
</dbReference>
<sequence length="287" mass="30938">MLRIAVPNKGSLSEPASAMLHEAGYRQRKHSKELVLTDPDNNVEFFFLRPRDIAIYVGSGRLDAGITGRDLLMDSGAEAEEILQLGLAPATFRYAAPAPIARELAEQGKKGLAGLRVASSYIGIVQRDFAEHGIEAAALVKLDGAVETAIQLGVADVIADVVETGTTLAQAGLEVFGEPILRSEAVLIRRAGAETSPALEQLVRRLQGVLVARSYVMMDYDIRVERVEAAVTLTPGLESPTVSPLHNEGWVAVRAMVPRKNAQQIMDDLWEIGARAILVTGIHACRL</sequence>
<comment type="activity regulation">
    <text evidence="15">Feedback inhibited by histidine.</text>
</comment>
<keyword evidence="8 15" id="KW-0028">Amino-acid biosynthesis</keyword>
<dbReference type="HAMAP" id="MF_00079">
    <property type="entry name" value="HisG_Long"/>
    <property type="match status" value="1"/>
</dbReference>
<dbReference type="GO" id="GO:0000287">
    <property type="term" value="F:magnesium ion binding"/>
    <property type="evidence" value="ECO:0007669"/>
    <property type="project" value="UniProtKB-UniRule"/>
</dbReference>
<dbReference type="InterPro" id="IPR018198">
    <property type="entry name" value="ATP_PRibTrfase_CS"/>
</dbReference>
<dbReference type="SUPFAM" id="SSF54913">
    <property type="entry name" value="GlnB-like"/>
    <property type="match status" value="1"/>
</dbReference>
<keyword evidence="11 15" id="KW-0547">Nucleotide-binding</keyword>
<organism evidence="18 19">
    <name type="scientific">Embleya scabrispora</name>
    <dbReference type="NCBI Taxonomy" id="159449"/>
    <lineage>
        <taxon>Bacteria</taxon>
        <taxon>Bacillati</taxon>
        <taxon>Actinomycetota</taxon>
        <taxon>Actinomycetes</taxon>
        <taxon>Kitasatosporales</taxon>
        <taxon>Streptomycetaceae</taxon>
        <taxon>Embleya</taxon>
    </lineage>
</organism>
<evidence type="ECO:0000256" key="7">
    <source>
        <dbReference type="ARBA" id="ARBA00022490"/>
    </source>
</evidence>
<dbReference type="FunFam" id="3.30.70.120:FF:000003">
    <property type="entry name" value="ATP phosphoribosyltransferase"/>
    <property type="match status" value="1"/>
</dbReference>
<dbReference type="InterPro" id="IPR001348">
    <property type="entry name" value="ATP_PRibTrfase_HisG"/>
</dbReference>
<evidence type="ECO:0000256" key="11">
    <source>
        <dbReference type="ARBA" id="ARBA00022741"/>
    </source>
</evidence>
<dbReference type="AlphaFoldDB" id="A0A1T3NTI1"/>
<name>A0A1T3NTI1_9ACTN</name>
<protein>
    <recommendedName>
        <fullName evidence="6 15">ATP phosphoribosyltransferase</fullName>
        <shortName evidence="15">ATP-PRT</shortName>
        <shortName evidence="15">ATP-PRTase</shortName>
        <ecNumber evidence="5 15">2.4.2.17</ecNumber>
    </recommendedName>
</protein>
<dbReference type="InterPro" id="IPR011322">
    <property type="entry name" value="N-reg_PII-like_a/b"/>
</dbReference>
<evidence type="ECO:0000256" key="14">
    <source>
        <dbReference type="ARBA" id="ARBA00024861"/>
    </source>
</evidence>
<dbReference type="GO" id="GO:0005524">
    <property type="term" value="F:ATP binding"/>
    <property type="evidence" value="ECO:0007669"/>
    <property type="project" value="UniProtKB-KW"/>
</dbReference>
<keyword evidence="9 15" id="KW-0328">Glycosyltransferase</keyword>
<evidence type="ECO:0000256" key="4">
    <source>
        <dbReference type="ARBA" id="ARBA00007955"/>
    </source>
</evidence>
<dbReference type="Pfam" id="PF08029">
    <property type="entry name" value="HisG_C"/>
    <property type="match status" value="1"/>
</dbReference>
<dbReference type="EC" id="2.4.2.17" evidence="5 15"/>
<evidence type="ECO:0000256" key="10">
    <source>
        <dbReference type="ARBA" id="ARBA00022679"/>
    </source>
</evidence>
<dbReference type="RefSeq" id="WP_078974258.1">
    <property type="nucleotide sequence ID" value="NZ_MWQN01000001.1"/>
</dbReference>
<keyword evidence="7 15" id="KW-0963">Cytoplasm</keyword>
<evidence type="ECO:0000256" key="5">
    <source>
        <dbReference type="ARBA" id="ARBA00011946"/>
    </source>
</evidence>
<evidence type="ECO:0000256" key="8">
    <source>
        <dbReference type="ARBA" id="ARBA00022605"/>
    </source>
</evidence>
<dbReference type="GO" id="GO:0003879">
    <property type="term" value="F:ATP phosphoribosyltransferase activity"/>
    <property type="evidence" value="ECO:0007669"/>
    <property type="project" value="UniProtKB-UniRule"/>
</dbReference>
<evidence type="ECO:0000256" key="12">
    <source>
        <dbReference type="ARBA" id="ARBA00022840"/>
    </source>
</evidence>
<feature type="domain" description="Histidine biosynthesis HisG C-terminal" evidence="17">
    <location>
        <begin position="212"/>
        <end position="283"/>
    </location>
</feature>
<comment type="function">
    <text evidence="14 15">Catalyzes the condensation of ATP and 5-phosphoribose 1-diphosphate to form N'-(5'-phosphoribosyl)-ATP (PR-ATP). Has a crucial role in the pathway because the rate of histidine biosynthesis seems to be controlled primarily by regulation of HisG enzymatic activity.</text>
</comment>
<dbReference type="InterPro" id="IPR013820">
    <property type="entry name" value="ATP_PRibTrfase_cat"/>
</dbReference>
<evidence type="ECO:0000259" key="17">
    <source>
        <dbReference type="Pfam" id="PF08029"/>
    </source>
</evidence>
<dbReference type="UniPathway" id="UPA00031">
    <property type="reaction ID" value="UER00006"/>
</dbReference>
<dbReference type="NCBIfam" id="TIGR00070">
    <property type="entry name" value="hisG"/>
    <property type="match status" value="1"/>
</dbReference>
<dbReference type="PANTHER" id="PTHR21403:SF8">
    <property type="entry name" value="ATP PHOSPHORIBOSYLTRANSFERASE"/>
    <property type="match status" value="1"/>
</dbReference>
<dbReference type="CDD" id="cd13591">
    <property type="entry name" value="PBP2_HisGL1"/>
    <property type="match status" value="1"/>
</dbReference>
<evidence type="ECO:0000256" key="6">
    <source>
        <dbReference type="ARBA" id="ARBA00020998"/>
    </source>
</evidence>
<comment type="subcellular location">
    <subcellularLocation>
        <location evidence="2 15">Cytoplasm</location>
    </subcellularLocation>
</comment>
<dbReference type="GO" id="GO:0000105">
    <property type="term" value="P:L-histidine biosynthetic process"/>
    <property type="evidence" value="ECO:0007669"/>
    <property type="project" value="UniProtKB-UniRule"/>
</dbReference>
<evidence type="ECO:0000256" key="1">
    <source>
        <dbReference type="ARBA" id="ARBA00000915"/>
    </source>
</evidence>
<comment type="pathway">
    <text evidence="3 15">Amino-acid biosynthesis; L-histidine biosynthesis; L-histidine from 5-phospho-alpha-D-ribose 1-diphosphate: step 1/9.</text>
</comment>
<feature type="domain" description="ATP phosphoribosyltransferase catalytic" evidence="16">
    <location>
        <begin position="49"/>
        <end position="208"/>
    </location>
</feature>
<evidence type="ECO:0000259" key="16">
    <source>
        <dbReference type="Pfam" id="PF01634"/>
    </source>
</evidence>
<comment type="similarity">
    <text evidence="4 15">Belongs to the ATP phosphoribosyltransferase family. Long subfamily.</text>
</comment>
<dbReference type="STRING" id="159449.B4N89_02630"/>
<comment type="cofactor">
    <cofactor evidence="15">
        <name>Mg(2+)</name>
        <dbReference type="ChEBI" id="CHEBI:18420"/>
    </cofactor>
</comment>
<evidence type="ECO:0000313" key="18">
    <source>
        <dbReference type="EMBL" id="OPC79992.1"/>
    </source>
</evidence>
<evidence type="ECO:0000256" key="9">
    <source>
        <dbReference type="ARBA" id="ARBA00022676"/>
    </source>
</evidence>
<dbReference type="PANTHER" id="PTHR21403">
    <property type="entry name" value="ATP PHOSPHORIBOSYLTRANSFERASE ATP-PRTASE"/>
    <property type="match status" value="1"/>
</dbReference>
<dbReference type="Proteomes" id="UP000190037">
    <property type="component" value="Unassembled WGS sequence"/>
</dbReference>
<dbReference type="InterPro" id="IPR020621">
    <property type="entry name" value="ATP-PRT_HisG_long"/>
</dbReference>
<evidence type="ECO:0000256" key="13">
    <source>
        <dbReference type="ARBA" id="ARBA00023102"/>
    </source>
</evidence>
<dbReference type="Pfam" id="PF01634">
    <property type="entry name" value="HisG"/>
    <property type="match status" value="1"/>
</dbReference>
<accession>A0A1T3NTI1</accession>
<dbReference type="InterPro" id="IPR015867">
    <property type="entry name" value="N-reg_PII/ATP_PRibTrfase_C"/>
</dbReference>
<dbReference type="GO" id="GO:0005737">
    <property type="term" value="C:cytoplasm"/>
    <property type="evidence" value="ECO:0007669"/>
    <property type="project" value="UniProtKB-SubCell"/>
</dbReference>
<evidence type="ECO:0000256" key="2">
    <source>
        <dbReference type="ARBA" id="ARBA00004496"/>
    </source>
</evidence>
<comment type="caution">
    <text evidence="18">The sequence shown here is derived from an EMBL/GenBank/DDBJ whole genome shotgun (WGS) entry which is preliminary data.</text>
</comment>
<comment type="catalytic activity">
    <reaction evidence="1 15">
        <text>1-(5-phospho-beta-D-ribosyl)-ATP + diphosphate = 5-phospho-alpha-D-ribose 1-diphosphate + ATP</text>
        <dbReference type="Rhea" id="RHEA:18473"/>
        <dbReference type="ChEBI" id="CHEBI:30616"/>
        <dbReference type="ChEBI" id="CHEBI:33019"/>
        <dbReference type="ChEBI" id="CHEBI:58017"/>
        <dbReference type="ChEBI" id="CHEBI:73183"/>
        <dbReference type="EC" id="2.4.2.17"/>
    </reaction>
</comment>
<dbReference type="InterPro" id="IPR013115">
    <property type="entry name" value="HisG_C"/>
</dbReference>
<dbReference type="NCBIfam" id="TIGR03455">
    <property type="entry name" value="HisG_C-term"/>
    <property type="match status" value="1"/>
</dbReference>
<dbReference type="Gene3D" id="3.40.190.10">
    <property type="entry name" value="Periplasmic binding protein-like II"/>
    <property type="match status" value="2"/>
</dbReference>
<dbReference type="SUPFAM" id="SSF53850">
    <property type="entry name" value="Periplasmic binding protein-like II"/>
    <property type="match status" value="1"/>
</dbReference>
<dbReference type="PROSITE" id="PS01316">
    <property type="entry name" value="ATP_P_PHORIBOSYLTR"/>
    <property type="match status" value="1"/>
</dbReference>
<evidence type="ECO:0000256" key="3">
    <source>
        <dbReference type="ARBA" id="ARBA00004667"/>
    </source>
</evidence>
<evidence type="ECO:0000313" key="19">
    <source>
        <dbReference type="Proteomes" id="UP000190037"/>
    </source>
</evidence>
<keyword evidence="13 15" id="KW-0368">Histidine biosynthesis</keyword>